<evidence type="ECO:0000313" key="2">
    <source>
        <dbReference type="Proteomes" id="UP000676386"/>
    </source>
</evidence>
<comment type="caution">
    <text evidence="1">The sequence shown here is derived from an EMBL/GenBank/DDBJ whole genome shotgun (WGS) entry which is preliminary data.</text>
</comment>
<keyword evidence="2" id="KW-1185">Reference proteome</keyword>
<proteinExistence type="predicted"/>
<dbReference type="RefSeq" id="WP_211977308.1">
    <property type="nucleotide sequence ID" value="NZ_CBFHAM010000082.1"/>
</dbReference>
<gene>
    <name evidence="1" type="ORF">KE626_32750</name>
</gene>
<organism evidence="1 2">
    <name type="scientific">Chitinophaga hostae</name>
    <dbReference type="NCBI Taxonomy" id="2831022"/>
    <lineage>
        <taxon>Bacteria</taxon>
        <taxon>Pseudomonadati</taxon>
        <taxon>Bacteroidota</taxon>
        <taxon>Chitinophagia</taxon>
        <taxon>Chitinophagales</taxon>
        <taxon>Chitinophagaceae</taxon>
        <taxon>Chitinophaga</taxon>
    </lineage>
</organism>
<accession>A0ABS5JAA4</accession>
<protein>
    <recommendedName>
        <fullName evidence="3">Leucine carboxyl methyltransferase</fullName>
    </recommendedName>
</protein>
<evidence type="ECO:0000313" key="1">
    <source>
        <dbReference type="EMBL" id="MBS0032149.1"/>
    </source>
</evidence>
<reference evidence="1 2" key="1">
    <citation type="submission" date="2021-04" db="EMBL/GenBank/DDBJ databases">
        <title>Chitinophaga sp. nov., isolated from the rhizosphere soil.</title>
        <authorList>
            <person name="He S."/>
        </authorList>
    </citation>
    <scope>NUCLEOTIDE SEQUENCE [LARGE SCALE GENOMIC DNA]</scope>
    <source>
        <strain evidence="1 2">2R12</strain>
    </source>
</reference>
<dbReference type="Gene3D" id="3.40.50.150">
    <property type="entry name" value="Vaccinia Virus protein VP39"/>
    <property type="match status" value="1"/>
</dbReference>
<evidence type="ECO:0008006" key="3">
    <source>
        <dbReference type="Google" id="ProtNLM"/>
    </source>
</evidence>
<name>A0ABS5JAA4_9BACT</name>
<dbReference type="InterPro" id="IPR029063">
    <property type="entry name" value="SAM-dependent_MTases_sf"/>
</dbReference>
<sequence length="286" mass="32989">METTRDYSTISPTAKSLLLLKGSTNIPFVKEAAQLMLAPQPYEPDLSTKDLSFWGRLLHFEDRYWSIDQLLADLPIKNILELSSGFSFRGLKTVAQPGYHYIDTDLPEVVAVKKDFVAALPGKQIISVLELLPLNALDEATFQETVDRFPPGEIVIVNEGLLMYLDEQEKERLCHLIHRVLTQRGGYWITADIYVKWDEEKAGLERGTEWEAFYAQHRIHENKFDSFDAAKTFFTKMGFQIDKEAVREREKLTALPRLMENATEPQLKRMRQAGRTRVTWRLKVPV</sequence>
<dbReference type="Proteomes" id="UP000676386">
    <property type="component" value="Unassembled WGS sequence"/>
</dbReference>
<dbReference type="EMBL" id="JAGTXB010000029">
    <property type="protein sequence ID" value="MBS0032149.1"/>
    <property type="molecule type" value="Genomic_DNA"/>
</dbReference>
<dbReference type="SUPFAM" id="SSF53335">
    <property type="entry name" value="S-adenosyl-L-methionine-dependent methyltransferases"/>
    <property type="match status" value="1"/>
</dbReference>